<dbReference type="AlphaFoldDB" id="A0A444VR01"/>
<keyword evidence="1" id="KW-0812">Transmembrane</keyword>
<feature type="signal peptide" evidence="2">
    <location>
        <begin position="1"/>
        <end position="20"/>
    </location>
</feature>
<organism evidence="5 6">
    <name type="scientific">Flagellimonas olearia</name>
    <dbReference type="NCBI Taxonomy" id="552546"/>
    <lineage>
        <taxon>Bacteria</taxon>
        <taxon>Pseudomonadati</taxon>
        <taxon>Bacteroidota</taxon>
        <taxon>Flavobacteriia</taxon>
        <taxon>Flavobacteriales</taxon>
        <taxon>Flavobacteriaceae</taxon>
        <taxon>Flagellimonas</taxon>
    </lineage>
</organism>
<dbReference type="Pfam" id="PF25221">
    <property type="entry name" value="5TMH_Lnb"/>
    <property type="match status" value="1"/>
</dbReference>
<gene>
    <name evidence="5" type="ORF">DN53_03145</name>
</gene>
<evidence type="ECO:0000256" key="2">
    <source>
        <dbReference type="SAM" id="SignalP"/>
    </source>
</evidence>
<feature type="transmembrane region" description="Helical" evidence="1">
    <location>
        <begin position="256"/>
        <end position="273"/>
    </location>
</feature>
<feature type="domain" description="Lnb-like transmembrane" evidence="4">
    <location>
        <begin position="249"/>
        <end position="386"/>
    </location>
</feature>
<evidence type="ECO:0000259" key="3">
    <source>
        <dbReference type="Pfam" id="PF13387"/>
    </source>
</evidence>
<name>A0A444VR01_9FLAO</name>
<comment type="caution">
    <text evidence="5">The sequence shown here is derived from an EMBL/GenBank/DDBJ whole genome shotgun (WGS) entry which is preliminary data.</text>
</comment>
<feature type="chain" id="PRO_5019366900" evidence="2">
    <location>
        <begin position="21"/>
        <end position="389"/>
    </location>
</feature>
<feature type="transmembrane region" description="Helical" evidence="1">
    <location>
        <begin position="316"/>
        <end position="332"/>
    </location>
</feature>
<accession>A0A444VR01</accession>
<keyword evidence="1" id="KW-1133">Transmembrane helix</keyword>
<evidence type="ECO:0000313" key="6">
    <source>
        <dbReference type="Proteomes" id="UP000290261"/>
    </source>
</evidence>
<dbReference type="InterPro" id="IPR057436">
    <property type="entry name" value="5TMH_Lnb"/>
</dbReference>
<feature type="domain" description="Lnb N-terminal periplasmic" evidence="3">
    <location>
        <begin position="29"/>
        <end position="157"/>
    </location>
</feature>
<feature type="transmembrane region" description="Helical" evidence="1">
    <location>
        <begin position="285"/>
        <end position="304"/>
    </location>
</feature>
<keyword evidence="2" id="KW-0732">Signal</keyword>
<dbReference type="EMBL" id="JJMP01000001">
    <property type="protein sequence ID" value="RYC53231.1"/>
    <property type="molecule type" value="Genomic_DNA"/>
</dbReference>
<dbReference type="Pfam" id="PF13387">
    <property type="entry name" value="Lnb_N"/>
    <property type="match status" value="1"/>
</dbReference>
<feature type="transmembrane region" description="Helical" evidence="1">
    <location>
        <begin position="344"/>
        <end position="360"/>
    </location>
</feature>
<evidence type="ECO:0000256" key="1">
    <source>
        <dbReference type="SAM" id="Phobius"/>
    </source>
</evidence>
<evidence type="ECO:0000259" key="4">
    <source>
        <dbReference type="Pfam" id="PF25221"/>
    </source>
</evidence>
<proteinExistence type="predicted"/>
<feature type="transmembrane region" description="Helical" evidence="1">
    <location>
        <begin position="366"/>
        <end position="384"/>
    </location>
</feature>
<evidence type="ECO:0000313" key="5">
    <source>
        <dbReference type="EMBL" id="RYC53231.1"/>
    </source>
</evidence>
<reference evidence="5 6" key="1">
    <citation type="submission" date="2014-04" db="EMBL/GenBank/DDBJ databases">
        <title>Whole genome of Muricauda olearia.</title>
        <authorList>
            <person name="Zhang X.-H."/>
            <person name="Tang K."/>
        </authorList>
    </citation>
    <scope>NUCLEOTIDE SEQUENCE [LARGE SCALE GENOMIC DNA]</scope>
    <source>
        <strain evidence="5 6">Th120</strain>
    </source>
</reference>
<protein>
    <submittedName>
        <fullName evidence="5">Membrane protein</fullName>
    </submittedName>
</protein>
<dbReference type="RefSeq" id="WP_129652923.1">
    <property type="nucleotide sequence ID" value="NZ_ML142907.1"/>
</dbReference>
<keyword evidence="1" id="KW-0472">Membrane</keyword>
<dbReference type="InterPro" id="IPR025178">
    <property type="entry name" value="Lnb_N"/>
</dbReference>
<dbReference type="Proteomes" id="UP000290261">
    <property type="component" value="Unassembled WGS sequence"/>
</dbReference>
<keyword evidence="6" id="KW-1185">Reference proteome</keyword>
<sequence>MTARTLFFTILLLLGVRALAQAPQLSERSQISLLTCAAGDELYYAFGHSSFRVQDSVLGIDVVYNYGTFDFNRPNFYLNFVKGKLIYSLSRRSFDDFLFEYEMEKRWVKEQILDLTLEQRNQLLAFFENNYLPQNRDYLYDPLLNNCSSITGDILKDQFGDAVVFDGSYLDQQYTFRQLVRQFMDVNSWSMFGIDLAFGSVVDRKATVQEHMFLPYYAMEQIRHTSLNGKPLLKRERSVLDYAEHIQQRFFPLTPLFWFVLLLAFTALITYFDHKHQTRSRWLDFTLFFISGLVGTFLLVLWLATDHTSTPKNFNVLWAFPLNTIVAFIFAFQDKLPTWSPKYLWTVLALIGLTLVLWIFKVQIFSPVLIPLFLTLAIRYGYLIRYSKL</sequence>